<accession>A0A366EXF2</accession>
<dbReference type="Proteomes" id="UP000253529">
    <property type="component" value="Unassembled WGS sequence"/>
</dbReference>
<dbReference type="GO" id="GO:0003677">
    <property type="term" value="F:DNA binding"/>
    <property type="evidence" value="ECO:0007669"/>
    <property type="project" value="UniProtKB-UniRule"/>
</dbReference>
<dbReference type="SUPFAM" id="SSF46689">
    <property type="entry name" value="Homeodomain-like"/>
    <property type="match status" value="1"/>
</dbReference>
<keyword evidence="5" id="KW-1185">Reference proteome</keyword>
<dbReference type="PROSITE" id="PS50977">
    <property type="entry name" value="HTH_TETR_2"/>
    <property type="match status" value="1"/>
</dbReference>
<comment type="caution">
    <text evidence="4">The sequence shown here is derived from an EMBL/GenBank/DDBJ whole genome shotgun (WGS) entry which is preliminary data.</text>
</comment>
<evidence type="ECO:0000313" key="5">
    <source>
        <dbReference type="Proteomes" id="UP000253529"/>
    </source>
</evidence>
<organism evidence="4 5">
    <name type="scientific">Roseiarcus fermentans</name>
    <dbReference type="NCBI Taxonomy" id="1473586"/>
    <lineage>
        <taxon>Bacteria</taxon>
        <taxon>Pseudomonadati</taxon>
        <taxon>Pseudomonadota</taxon>
        <taxon>Alphaproteobacteria</taxon>
        <taxon>Hyphomicrobiales</taxon>
        <taxon>Roseiarcaceae</taxon>
        <taxon>Roseiarcus</taxon>
    </lineage>
</organism>
<sequence length="195" mass="22253">MPTKLRPYRQVARAASTEDLRRRILDAFRAAMRDEWMDDIALDRVAKAAGTTRQTVIRLFGGKEGLIEALALRERSAVELRRATPKPATPETAVEAILVDYEALGDLVCRLLAQEDRHPALRVWHDIGRAFHRNWVVEIFADALPPGEVAREALVTELVVALDLYVWKLLRRDFHFSVEKTRALMTDMVRKILEG</sequence>
<evidence type="ECO:0000256" key="2">
    <source>
        <dbReference type="PROSITE-ProRule" id="PRU00335"/>
    </source>
</evidence>
<dbReference type="EMBL" id="QNRK01000029">
    <property type="protein sequence ID" value="RBP07082.1"/>
    <property type="molecule type" value="Genomic_DNA"/>
</dbReference>
<reference evidence="4 5" key="1">
    <citation type="submission" date="2018-06" db="EMBL/GenBank/DDBJ databases">
        <title>Genomic Encyclopedia of Type Strains, Phase IV (KMG-IV): sequencing the most valuable type-strain genomes for metagenomic binning, comparative biology and taxonomic classification.</title>
        <authorList>
            <person name="Goeker M."/>
        </authorList>
    </citation>
    <scope>NUCLEOTIDE SEQUENCE [LARGE SCALE GENOMIC DNA]</scope>
    <source>
        <strain evidence="4 5">DSM 24875</strain>
    </source>
</reference>
<dbReference type="Gene3D" id="1.10.357.10">
    <property type="entry name" value="Tetracycline Repressor, domain 2"/>
    <property type="match status" value="1"/>
</dbReference>
<gene>
    <name evidence="4" type="ORF">DFR50_12912</name>
</gene>
<dbReference type="RefSeq" id="WP_170153338.1">
    <property type="nucleotide sequence ID" value="NZ_QNRK01000029.1"/>
</dbReference>
<feature type="DNA-binding region" description="H-T-H motif" evidence="2">
    <location>
        <begin position="41"/>
        <end position="60"/>
    </location>
</feature>
<dbReference type="AlphaFoldDB" id="A0A366EXF2"/>
<evidence type="ECO:0000256" key="1">
    <source>
        <dbReference type="ARBA" id="ARBA00023125"/>
    </source>
</evidence>
<dbReference type="InterPro" id="IPR009057">
    <property type="entry name" value="Homeodomain-like_sf"/>
</dbReference>
<protein>
    <submittedName>
        <fullName evidence="4">TetR family transcriptional regulator</fullName>
    </submittedName>
</protein>
<dbReference type="InterPro" id="IPR001647">
    <property type="entry name" value="HTH_TetR"/>
</dbReference>
<name>A0A366EXF2_9HYPH</name>
<keyword evidence="1 2" id="KW-0238">DNA-binding</keyword>
<feature type="domain" description="HTH tetR-type" evidence="3">
    <location>
        <begin position="18"/>
        <end position="78"/>
    </location>
</feature>
<evidence type="ECO:0000259" key="3">
    <source>
        <dbReference type="PROSITE" id="PS50977"/>
    </source>
</evidence>
<proteinExistence type="predicted"/>
<dbReference type="Pfam" id="PF00440">
    <property type="entry name" value="TetR_N"/>
    <property type="match status" value="1"/>
</dbReference>
<evidence type="ECO:0000313" key="4">
    <source>
        <dbReference type="EMBL" id="RBP07082.1"/>
    </source>
</evidence>